<keyword evidence="5 6" id="KW-0694">RNA-binding</keyword>
<evidence type="ECO:0000259" key="7">
    <source>
        <dbReference type="PROSITE" id="PS51686"/>
    </source>
</evidence>
<feature type="domain" description="SAM-dependent MTase RsmB/NOP-type" evidence="7">
    <location>
        <begin position="11"/>
        <end position="298"/>
    </location>
</feature>
<evidence type="ECO:0000256" key="5">
    <source>
        <dbReference type="ARBA" id="ARBA00022884"/>
    </source>
</evidence>
<dbReference type="RefSeq" id="WP_407029519.1">
    <property type="nucleotide sequence ID" value="NZ_JAQGEF010000001.1"/>
</dbReference>
<dbReference type="InterPro" id="IPR023267">
    <property type="entry name" value="RCMT"/>
</dbReference>
<sequence>MALPTALLESLHHVPGYDENGFIRVHESNLNITSVRFNKYKPIAGEQEYLPLKRQVPWNEAGYYLAERPSFTLDPLFHAGAYYVQEAGSMFVAQALQQSGMLDKPLTVLDLCAAPGGKTTLIQNMISEQSVLVANEVIKTRVPVLIENLTKWGADNTIVINNDPSEIGKLQGIFDIIVVDAPCSGSGLFRRDKNAIKEWSPEAVTLCSKRQQRILSDIWPALKPGGLMIYSTCSYSREENENIAKFLEETNHAEILELNNIDKTWGIVESPVGNGTGYRFYPDKVDSEGFFLCCVRKSDTDGHIQYLSEAADKTDKKTEALAKDWLNANTDYQVYQNKEQVFAMPLPTFKLFNVLKKHLNIRKAGFKVGDIAHNKLVPDHALALSEKYTANIDGIELNKKQALQYLSKLNFDFEEDIKDGWYIVKYRHLSLGFVKKIGNRFNNYYPKDWRIRQSID</sequence>
<evidence type="ECO:0000256" key="1">
    <source>
        <dbReference type="ARBA" id="ARBA00022490"/>
    </source>
</evidence>
<keyword evidence="2 6" id="KW-0489">Methyltransferase</keyword>
<dbReference type="InterPro" id="IPR029063">
    <property type="entry name" value="SAM-dependent_MTases_sf"/>
</dbReference>
<protein>
    <submittedName>
        <fullName evidence="8">RNA methyltransferase</fullName>
    </submittedName>
</protein>
<feature type="binding site" evidence="6">
    <location>
        <position position="136"/>
    </location>
    <ligand>
        <name>S-adenosyl-L-methionine</name>
        <dbReference type="ChEBI" id="CHEBI:59789"/>
    </ligand>
</feature>
<evidence type="ECO:0000313" key="8">
    <source>
        <dbReference type="EMBL" id="MDA3613185.1"/>
    </source>
</evidence>
<dbReference type="CDD" id="cd02440">
    <property type="entry name" value="AdoMet_MTases"/>
    <property type="match status" value="1"/>
</dbReference>
<evidence type="ECO:0000313" key="9">
    <source>
        <dbReference type="Proteomes" id="UP001210231"/>
    </source>
</evidence>
<accession>A0ABT4UEJ2</accession>
<comment type="similarity">
    <text evidence="6">Belongs to the class I-like SAM-binding methyltransferase superfamily. RsmB/NOP family.</text>
</comment>
<gene>
    <name evidence="8" type="ORF">O3P16_00035</name>
</gene>
<dbReference type="InterPro" id="IPR001678">
    <property type="entry name" value="MeTrfase_RsmB-F_NOP2_dom"/>
</dbReference>
<dbReference type="Proteomes" id="UP001210231">
    <property type="component" value="Unassembled WGS sequence"/>
</dbReference>
<comment type="caution">
    <text evidence="8">The sequence shown here is derived from an EMBL/GenBank/DDBJ whole genome shotgun (WGS) entry which is preliminary data.</text>
</comment>
<feature type="binding site" evidence="6">
    <location>
        <begin position="112"/>
        <end position="118"/>
    </location>
    <ligand>
        <name>S-adenosyl-L-methionine</name>
        <dbReference type="ChEBI" id="CHEBI:59789"/>
    </ligand>
</feature>
<dbReference type="Pfam" id="PF13636">
    <property type="entry name" value="Methyltranf_PUA"/>
    <property type="match status" value="1"/>
</dbReference>
<dbReference type="PRINTS" id="PR02008">
    <property type="entry name" value="RCMTFAMILY"/>
</dbReference>
<dbReference type="InterPro" id="IPR031341">
    <property type="entry name" value="Methyltr_RsmF_N"/>
</dbReference>
<dbReference type="SUPFAM" id="SSF53335">
    <property type="entry name" value="S-adenosyl-L-methionine-dependent methyltransferases"/>
    <property type="match status" value="1"/>
</dbReference>
<organism evidence="8 9">
    <name type="scientific">Polluticaenibacter yanchengensis</name>
    <dbReference type="NCBI Taxonomy" id="3014562"/>
    <lineage>
        <taxon>Bacteria</taxon>
        <taxon>Pseudomonadati</taxon>
        <taxon>Bacteroidota</taxon>
        <taxon>Chitinophagia</taxon>
        <taxon>Chitinophagales</taxon>
        <taxon>Chitinophagaceae</taxon>
        <taxon>Polluticaenibacter</taxon>
    </lineage>
</organism>
<dbReference type="Gene3D" id="3.30.70.1170">
    <property type="entry name" value="Sun protein, domain 3"/>
    <property type="match status" value="1"/>
</dbReference>
<keyword evidence="1" id="KW-0963">Cytoplasm</keyword>
<dbReference type="GO" id="GO:0032259">
    <property type="term" value="P:methylation"/>
    <property type="evidence" value="ECO:0007669"/>
    <property type="project" value="UniProtKB-KW"/>
</dbReference>
<dbReference type="Pfam" id="PF01189">
    <property type="entry name" value="Methyltr_RsmB-F"/>
    <property type="match status" value="1"/>
</dbReference>
<reference evidence="8 9" key="1">
    <citation type="submission" date="2022-12" db="EMBL/GenBank/DDBJ databases">
        <title>Chitinophagaceae gen. sp. nov., a new member of the family Chitinophagaceae, isolated from soil in a chemical factory.</title>
        <authorList>
            <person name="Ke Z."/>
        </authorList>
    </citation>
    <scope>NUCLEOTIDE SEQUENCE [LARGE SCALE GENOMIC DNA]</scope>
    <source>
        <strain evidence="8 9">LY-5</strain>
    </source>
</reference>
<evidence type="ECO:0000256" key="6">
    <source>
        <dbReference type="PROSITE-ProRule" id="PRU01023"/>
    </source>
</evidence>
<dbReference type="EMBL" id="JAQGEF010000001">
    <property type="protein sequence ID" value="MDA3613185.1"/>
    <property type="molecule type" value="Genomic_DNA"/>
</dbReference>
<feature type="active site" description="Nucleophile" evidence="6">
    <location>
        <position position="233"/>
    </location>
</feature>
<feature type="binding site" evidence="6">
    <location>
        <position position="163"/>
    </location>
    <ligand>
        <name>S-adenosyl-L-methionine</name>
        <dbReference type="ChEBI" id="CHEBI:59789"/>
    </ligand>
</feature>
<dbReference type="PANTHER" id="PTHR22807">
    <property type="entry name" value="NOP2 YEAST -RELATED NOL1/NOP2/FMU SUN DOMAIN-CONTAINING"/>
    <property type="match status" value="1"/>
</dbReference>
<dbReference type="PROSITE" id="PS51686">
    <property type="entry name" value="SAM_MT_RSMB_NOP"/>
    <property type="match status" value="1"/>
</dbReference>
<feature type="binding site" evidence="6">
    <location>
        <position position="180"/>
    </location>
    <ligand>
        <name>S-adenosyl-L-methionine</name>
        <dbReference type="ChEBI" id="CHEBI:59789"/>
    </ligand>
</feature>
<dbReference type="InterPro" id="IPR027391">
    <property type="entry name" value="Nol1_Nop2_Fmu_2"/>
</dbReference>
<dbReference type="PANTHER" id="PTHR22807:SF30">
    <property type="entry name" value="28S RRNA (CYTOSINE(4447)-C(5))-METHYLTRANSFERASE-RELATED"/>
    <property type="match status" value="1"/>
</dbReference>
<name>A0ABT4UEJ2_9BACT</name>
<evidence type="ECO:0000256" key="4">
    <source>
        <dbReference type="ARBA" id="ARBA00022691"/>
    </source>
</evidence>
<keyword evidence="3 6" id="KW-0808">Transferase</keyword>
<dbReference type="Gene3D" id="3.40.50.150">
    <property type="entry name" value="Vaccinia Virus protein VP39"/>
    <property type="match status" value="1"/>
</dbReference>
<dbReference type="GO" id="GO:0008168">
    <property type="term" value="F:methyltransferase activity"/>
    <property type="evidence" value="ECO:0007669"/>
    <property type="project" value="UniProtKB-KW"/>
</dbReference>
<evidence type="ECO:0000256" key="2">
    <source>
        <dbReference type="ARBA" id="ARBA00022603"/>
    </source>
</evidence>
<keyword evidence="9" id="KW-1185">Reference proteome</keyword>
<dbReference type="Pfam" id="PF17125">
    <property type="entry name" value="Methyltr_RsmF_N"/>
    <property type="match status" value="1"/>
</dbReference>
<proteinExistence type="inferred from homology"/>
<keyword evidence="4 6" id="KW-0949">S-adenosyl-L-methionine</keyword>
<evidence type="ECO:0000256" key="3">
    <source>
        <dbReference type="ARBA" id="ARBA00022679"/>
    </source>
</evidence>
<dbReference type="InterPro" id="IPR049560">
    <property type="entry name" value="MeTrfase_RsmB-F_NOP2_cat"/>
</dbReference>
<dbReference type="Gene3D" id="2.30.130.60">
    <property type="match status" value="1"/>
</dbReference>